<evidence type="ECO:0000313" key="1">
    <source>
        <dbReference type="EMBL" id="PRP77164.1"/>
    </source>
</evidence>
<keyword evidence="2" id="KW-1185">Reference proteome</keyword>
<accession>A0A2P6MZN9</accession>
<gene>
    <name evidence="1" type="ORF">PROFUN_14505</name>
</gene>
<organism evidence="1 2">
    <name type="scientific">Planoprotostelium fungivorum</name>
    <dbReference type="NCBI Taxonomy" id="1890364"/>
    <lineage>
        <taxon>Eukaryota</taxon>
        <taxon>Amoebozoa</taxon>
        <taxon>Evosea</taxon>
        <taxon>Variosea</taxon>
        <taxon>Cavosteliida</taxon>
        <taxon>Cavosteliaceae</taxon>
        <taxon>Planoprotostelium</taxon>
    </lineage>
</organism>
<feature type="non-terminal residue" evidence="1">
    <location>
        <position position="1"/>
    </location>
</feature>
<dbReference type="InParanoid" id="A0A2P6MZN9"/>
<dbReference type="AlphaFoldDB" id="A0A2P6MZN9"/>
<reference evidence="1 2" key="1">
    <citation type="journal article" date="2018" name="Genome Biol. Evol.">
        <title>Multiple Roots of Fruiting Body Formation in Amoebozoa.</title>
        <authorList>
            <person name="Hillmann F."/>
            <person name="Forbes G."/>
            <person name="Novohradska S."/>
            <person name="Ferling I."/>
            <person name="Riege K."/>
            <person name="Groth M."/>
            <person name="Westermann M."/>
            <person name="Marz M."/>
            <person name="Spaller T."/>
            <person name="Winckler T."/>
            <person name="Schaap P."/>
            <person name="Glockner G."/>
        </authorList>
    </citation>
    <scope>NUCLEOTIDE SEQUENCE [LARGE SCALE GENOMIC DNA]</scope>
    <source>
        <strain evidence="1 2">Jena</strain>
    </source>
</reference>
<evidence type="ECO:0000313" key="2">
    <source>
        <dbReference type="Proteomes" id="UP000241769"/>
    </source>
</evidence>
<dbReference type="EMBL" id="MDYQ01000276">
    <property type="protein sequence ID" value="PRP77164.1"/>
    <property type="molecule type" value="Genomic_DNA"/>
</dbReference>
<name>A0A2P6MZN9_9EUKA</name>
<protein>
    <submittedName>
        <fullName evidence="1">Uncharacterized protein</fullName>
    </submittedName>
</protein>
<sequence>FYYARAQISHPLWSHSTKSHQSALLQYTTQPYMIWVEAFFSANLDMLWLSNGGLLQRDWPTGSDHWCHAARQGGVSNQLGHWSCPTANPKLEARPQNNNFGAKFTSQDLLRLFTCQRIVPSYTKTSLLGFLSRLYVNSLIDANRLHKRLLDLTPNSQQRLTCLNTPPPSRRRKNQTKESLLINIIEQTSRNRMLTAPTIQDDVEYAQITFQDRLVRPSVRMVHKYVTASLAVSNKTPLTSTAYGDNQSYLNGVVYSHEVRLSFFWYADPVDDYKHHYVQRVHYNFEILINMFGVIPTLISESCINSIRNVVNTKSSESKRRAEECL</sequence>
<dbReference type="Proteomes" id="UP000241769">
    <property type="component" value="Unassembled WGS sequence"/>
</dbReference>
<comment type="caution">
    <text evidence="1">The sequence shown here is derived from an EMBL/GenBank/DDBJ whole genome shotgun (WGS) entry which is preliminary data.</text>
</comment>
<proteinExistence type="predicted"/>